<reference evidence="2 3" key="1">
    <citation type="submission" date="2018-07" db="EMBL/GenBank/DDBJ databases">
        <title>Genome analysis of Runella aurantiaca.</title>
        <authorList>
            <person name="Yang X."/>
        </authorList>
    </citation>
    <scope>NUCLEOTIDE SEQUENCE [LARGE SCALE GENOMIC DNA]</scope>
    <source>
        <strain evidence="2 3">YX9</strain>
    </source>
</reference>
<name>A0A369I5Q6_9BACT</name>
<evidence type="ECO:0000313" key="2">
    <source>
        <dbReference type="EMBL" id="RDB02514.1"/>
    </source>
</evidence>
<proteinExistence type="predicted"/>
<dbReference type="RefSeq" id="WP_114464366.1">
    <property type="nucleotide sequence ID" value="NZ_QPIW01000041.1"/>
</dbReference>
<evidence type="ECO:0000259" key="1">
    <source>
        <dbReference type="Pfam" id="PF06283"/>
    </source>
</evidence>
<dbReference type="SUPFAM" id="SSF52317">
    <property type="entry name" value="Class I glutamine amidotransferase-like"/>
    <property type="match status" value="1"/>
</dbReference>
<gene>
    <name evidence="2" type="ORF">DVG78_28250</name>
</gene>
<dbReference type="OrthoDB" id="942697at2"/>
<keyword evidence="3" id="KW-1185">Reference proteome</keyword>
<dbReference type="Gene3D" id="3.40.50.880">
    <property type="match status" value="1"/>
</dbReference>
<evidence type="ECO:0000313" key="3">
    <source>
        <dbReference type="Proteomes" id="UP000253141"/>
    </source>
</evidence>
<organism evidence="2 3">
    <name type="scientific">Runella aurantiaca</name>
    <dbReference type="NCBI Taxonomy" id="2282308"/>
    <lineage>
        <taxon>Bacteria</taxon>
        <taxon>Pseudomonadati</taxon>
        <taxon>Bacteroidota</taxon>
        <taxon>Cytophagia</taxon>
        <taxon>Cytophagales</taxon>
        <taxon>Spirosomataceae</taxon>
        <taxon>Runella</taxon>
    </lineage>
</organism>
<dbReference type="EMBL" id="QPIW01000041">
    <property type="protein sequence ID" value="RDB02514.1"/>
    <property type="molecule type" value="Genomic_DNA"/>
</dbReference>
<dbReference type="Pfam" id="PF06283">
    <property type="entry name" value="ThuA"/>
    <property type="match status" value="1"/>
</dbReference>
<sequence>MRQYVTLFLLFFSFIIKTNSQEVLIVADEIPAMQVLAKSLKVQEGITTKIVFQTSLPRSLESFRAVIVYIHKDLDSGPEKAFIQYAKNGGKLIILHHSISSAKRKNNEWFTFLGVDLPKKEAGEGAYKFVGDIAMEVVNLAPNHFITTHKITYDTQILYTSEGQAQENTLPGFVLQNTEAFLNHNFQTPRTVLMGFKMKDTTGKVWMQDRSAWCMPVEKGWVFYSQPGHSYTDFENQIYTRIIANAVIYKL</sequence>
<comment type="caution">
    <text evidence="2">The sequence shown here is derived from an EMBL/GenBank/DDBJ whole genome shotgun (WGS) entry which is preliminary data.</text>
</comment>
<dbReference type="InterPro" id="IPR029010">
    <property type="entry name" value="ThuA-like"/>
</dbReference>
<dbReference type="AlphaFoldDB" id="A0A369I5Q6"/>
<feature type="domain" description="ThuA-like" evidence="1">
    <location>
        <begin position="29"/>
        <end position="249"/>
    </location>
</feature>
<dbReference type="InterPro" id="IPR029062">
    <property type="entry name" value="Class_I_gatase-like"/>
</dbReference>
<accession>A0A369I5Q6</accession>
<protein>
    <recommendedName>
        <fullName evidence="1">ThuA-like domain-containing protein</fullName>
    </recommendedName>
</protein>
<dbReference type="Proteomes" id="UP000253141">
    <property type="component" value="Unassembled WGS sequence"/>
</dbReference>